<reference evidence="2 3" key="1">
    <citation type="submission" date="2021-06" db="EMBL/GenBank/DDBJ databases">
        <authorList>
            <person name="Kallberg Y."/>
            <person name="Tangrot J."/>
            <person name="Rosling A."/>
        </authorList>
    </citation>
    <scope>NUCLEOTIDE SEQUENCE [LARGE SCALE GENOMIC DNA]</scope>
    <source>
        <strain evidence="2 3">120-4 pot B 10/14</strain>
    </source>
</reference>
<organism evidence="2 3">
    <name type="scientific">Gigaspora margarita</name>
    <dbReference type="NCBI Taxonomy" id="4874"/>
    <lineage>
        <taxon>Eukaryota</taxon>
        <taxon>Fungi</taxon>
        <taxon>Fungi incertae sedis</taxon>
        <taxon>Mucoromycota</taxon>
        <taxon>Glomeromycotina</taxon>
        <taxon>Glomeromycetes</taxon>
        <taxon>Diversisporales</taxon>
        <taxon>Gigasporaceae</taxon>
        <taxon>Gigaspora</taxon>
    </lineage>
</organism>
<dbReference type="EMBL" id="CAJVQB010024892">
    <property type="protein sequence ID" value="CAG8805133.1"/>
    <property type="molecule type" value="Genomic_DNA"/>
</dbReference>
<comment type="caution">
    <text evidence="2">The sequence shown here is derived from an EMBL/GenBank/DDBJ whole genome shotgun (WGS) entry which is preliminary data.</text>
</comment>
<gene>
    <name evidence="2" type="ORF">GMARGA_LOCUS24022</name>
</gene>
<protein>
    <submittedName>
        <fullName evidence="2">14698_t:CDS:1</fullName>
    </submittedName>
</protein>
<feature type="compositionally biased region" description="Acidic residues" evidence="1">
    <location>
        <begin position="163"/>
        <end position="176"/>
    </location>
</feature>
<dbReference type="Proteomes" id="UP000789901">
    <property type="component" value="Unassembled WGS sequence"/>
</dbReference>
<feature type="compositionally biased region" description="Acidic residues" evidence="1">
    <location>
        <begin position="129"/>
        <end position="141"/>
    </location>
</feature>
<feature type="region of interest" description="Disordered" evidence="1">
    <location>
        <begin position="102"/>
        <end position="176"/>
    </location>
</feature>
<evidence type="ECO:0000313" key="2">
    <source>
        <dbReference type="EMBL" id="CAG8805133.1"/>
    </source>
</evidence>
<keyword evidence="3" id="KW-1185">Reference proteome</keyword>
<evidence type="ECO:0000313" key="3">
    <source>
        <dbReference type="Proteomes" id="UP000789901"/>
    </source>
</evidence>
<proteinExistence type="predicted"/>
<name>A0ABN7VXE8_GIGMA</name>
<feature type="non-terminal residue" evidence="2">
    <location>
        <position position="216"/>
    </location>
</feature>
<evidence type="ECO:0000256" key="1">
    <source>
        <dbReference type="SAM" id="MobiDB-lite"/>
    </source>
</evidence>
<accession>A0ABN7VXE8</accession>
<feature type="compositionally biased region" description="Basic and acidic residues" evidence="1">
    <location>
        <begin position="142"/>
        <end position="156"/>
    </location>
</feature>
<feature type="compositionally biased region" description="Low complexity" evidence="1">
    <location>
        <begin position="102"/>
        <end position="112"/>
    </location>
</feature>
<sequence length="216" mass="25229">MTYELHYNLCNIVFKYCEYYLNWMGEEIKKLTPKDQVDSNLIKWSFKCYGIFIAQDGSEEDVIFDYNWVANSESRNNKGNYIYIDINNASDSKSIIDLTLNDNNKNDGSSDSLSEENRNDDNNENSSNEGDDYSNDDDNSEDRDGSGEENRNDNSDNKNSSNEGDDLNDQEDHEEDTYYEDKAIENVFVIYKVGHCYEKGFEIKKMRRKLNRKAIF</sequence>